<accession>A0A1B8ZF99</accession>
<dbReference type="AlphaFoldDB" id="A0A1B8ZF99"/>
<feature type="coiled-coil region" evidence="1">
    <location>
        <begin position="246"/>
        <end position="274"/>
    </location>
</feature>
<evidence type="ECO:0000313" key="3">
    <source>
        <dbReference type="Proteomes" id="UP000093432"/>
    </source>
</evidence>
<name>A0A1B8ZF99_9FLAO</name>
<proteinExistence type="predicted"/>
<reference evidence="3" key="1">
    <citation type="submission" date="2016-07" db="EMBL/GenBank/DDBJ databases">
        <authorList>
            <person name="Florea S."/>
            <person name="Webb J.S."/>
            <person name="Jaromczyk J."/>
            <person name="Schardl C.L."/>
        </authorList>
    </citation>
    <scope>NUCLEOTIDE SEQUENCE [LARGE SCALE GENOMIC DNA]</scope>
    <source>
        <strain evidence="3">CC-VM-7</strain>
    </source>
</reference>
<dbReference type="SUPFAM" id="SSF55486">
    <property type="entry name" value="Metalloproteases ('zincins'), catalytic domain"/>
    <property type="match status" value="1"/>
</dbReference>
<gene>
    <name evidence="2" type="ORF">BBI00_20760</name>
</gene>
<organism evidence="2 3">
    <name type="scientific">Chryseobacterium arthrosphaerae</name>
    <dbReference type="NCBI Taxonomy" id="651561"/>
    <lineage>
        <taxon>Bacteria</taxon>
        <taxon>Pseudomonadati</taxon>
        <taxon>Bacteroidota</taxon>
        <taxon>Flavobacteriia</taxon>
        <taxon>Flavobacteriales</taxon>
        <taxon>Weeksellaceae</taxon>
        <taxon>Chryseobacterium group</taxon>
        <taxon>Chryseobacterium</taxon>
    </lineage>
</organism>
<dbReference type="Pfam" id="PF13688">
    <property type="entry name" value="Reprolysin_5"/>
    <property type="match status" value="1"/>
</dbReference>
<dbReference type="STRING" id="651561.BBI00_20760"/>
<evidence type="ECO:0000256" key="1">
    <source>
        <dbReference type="SAM" id="Coils"/>
    </source>
</evidence>
<keyword evidence="1" id="KW-0175">Coiled coil</keyword>
<protein>
    <submittedName>
        <fullName evidence="2">Uncharacterized protein</fullName>
    </submittedName>
</protein>
<sequence>MSVCKESYIGGDYIEITGGSCKVYAKDNINNISVNGPFGQNGLKNGVLYATNGQAPIIGAEDLDFYVDIFRSNSQNPDNFGKKDSDYKGTFGFDRYNENTSGKGKQSVSGFDVMHFNGIKYYTPWISLWPPKQNLQSISEIDSNYNPVTSAVLVLKVLPGKTSNGNAKIFISSDNLNIKIDNNDSVTKETSINGTIIITVSCVGVLEKDAKIEIKQNDQYGIVVGKLKIIKNNVVYIANTKFITVIEEEQVTNNEKKLQKREAEKKEFQNLIKDVITYLNTNSLNQSLIYIKGTVEDIFVIDKGEIKRNAGEGVYSNSITIPYFEGKHQDKAIDDTKETKEERELDKAIKNLYNALNKNYNKYKKNTYYCSDTVNNTDQELFKIYEEKYQAYLNTLTGNQKIGGKERRNDTIYVFIDKNQETLDIGGFSYYGYTLGADNVAFVFNKHVKERKFGTFAHEIAHSLGLDHTFELRDKEYRSNKTLDADIIQKEKLLKEKQQNNSPQVLNNSAVNAQTRFTRIMEKNLHYPIVQKPEQISANFGGSKEKYYLHISSMFSSLKLLANSEGAVSQSQSQGIDPVASLQSDINELKTKRQANENKYIDVDISATQENFMDYDYDSNNTHNPNFEPKSLWYWQWKELQNSKFLIKKVIK</sequence>
<dbReference type="RefSeq" id="WP_065400755.1">
    <property type="nucleotide sequence ID" value="NZ_CP119767.1"/>
</dbReference>
<dbReference type="GO" id="GO:0008237">
    <property type="term" value="F:metallopeptidase activity"/>
    <property type="evidence" value="ECO:0007669"/>
    <property type="project" value="InterPro"/>
</dbReference>
<dbReference type="EMBL" id="MAYG01000023">
    <property type="protein sequence ID" value="OCA70263.1"/>
    <property type="molecule type" value="Genomic_DNA"/>
</dbReference>
<evidence type="ECO:0000313" key="2">
    <source>
        <dbReference type="EMBL" id="OCA70263.1"/>
    </source>
</evidence>
<dbReference type="Proteomes" id="UP000093432">
    <property type="component" value="Unassembled WGS sequence"/>
</dbReference>
<dbReference type="OrthoDB" id="6717961at2"/>
<comment type="caution">
    <text evidence="2">The sequence shown here is derived from an EMBL/GenBank/DDBJ whole genome shotgun (WGS) entry which is preliminary data.</text>
</comment>
<dbReference type="Gene3D" id="3.40.390.10">
    <property type="entry name" value="Collagenase (Catalytic Domain)"/>
    <property type="match status" value="1"/>
</dbReference>
<dbReference type="InterPro" id="IPR024079">
    <property type="entry name" value="MetalloPept_cat_dom_sf"/>
</dbReference>